<keyword evidence="7" id="KW-1185">Reference proteome</keyword>
<evidence type="ECO:0000256" key="1">
    <source>
        <dbReference type="ARBA" id="ARBA00023015"/>
    </source>
</evidence>
<evidence type="ECO:0000256" key="3">
    <source>
        <dbReference type="ARBA" id="ARBA00023163"/>
    </source>
</evidence>
<dbReference type="STRING" id="281362.AT959_19430"/>
<dbReference type="EMBL" id="LODL01000040">
    <property type="protein sequence ID" value="KXB28995.1"/>
    <property type="molecule type" value="Genomic_DNA"/>
</dbReference>
<dbReference type="SMART" id="SM00421">
    <property type="entry name" value="HTH_LUXR"/>
    <property type="match status" value="1"/>
</dbReference>
<dbReference type="InterPro" id="IPR000792">
    <property type="entry name" value="Tscrpt_reg_LuxR_C"/>
</dbReference>
<dbReference type="PROSITE" id="PS50043">
    <property type="entry name" value="HTH_LUXR_2"/>
    <property type="match status" value="1"/>
</dbReference>
<dbReference type="Gene3D" id="3.40.50.300">
    <property type="entry name" value="P-loop containing nucleotide triphosphate hydrolases"/>
    <property type="match status" value="1"/>
</dbReference>
<dbReference type="GO" id="GO:0003677">
    <property type="term" value="F:DNA binding"/>
    <property type="evidence" value="ECO:0007669"/>
    <property type="project" value="UniProtKB-KW"/>
</dbReference>
<gene>
    <name evidence="6" type="ORF">AT959_19430</name>
</gene>
<name>A0A133XDI4_9RHOO</name>
<dbReference type="Pfam" id="PF13401">
    <property type="entry name" value="AAA_22"/>
    <property type="match status" value="1"/>
</dbReference>
<dbReference type="InterPro" id="IPR016032">
    <property type="entry name" value="Sig_transdc_resp-reg_C-effctor"/>
</dbReference>
<reference evidence="6 7" key="1">
    <citation type="submission" date="2015-12" db="EMBL/GenBank/DDBJ databases">
        <title>Nitrous oxide reduction kinetics distinguish bacteria harboring typical versus atypical NosZ.</title>
        <authorList>
            <person name="Yoon S."/>
            <person name="Nissen S."/>
            <person name="Park D."/>
            <person name="Sanford R.A."/>
            <person name="Loeffler F.E."/>
        </authorList>
    </citation>
    <scope>NUCLEOTIDE SEQUENCE [LARGE SCALE GENOMIC DNA]</scope>
    <source>
        <strain evidence="6 7">ATCC BAA-841</strain>
    </source>
</reference>
<dbReference type="RefSeq" id="WP_066887093.1">
    <property type="nucleotide sequence ID" value="NZ_LODL01000040.1"/>
</dbReference>
<protein>
    <submittedName>
        <fullName evidence="6">LuxR family transcriptional regulator</fullName>
    </submittedName>
</protein>
<evidence type="ECO:0000256" key="2">
    <source>
        <dbReference type="ARBA" id="ARBA00023125"/>
    </source>
</evidence>
<dbReference type="PRINTS" id="PR00038">
    <property type="entry name" value="HTHLUXR"/>
</dbReference>
<keyword evidence="3" id="KW-0804">Transcription</keyword>
<keyword evidence="2" id="KW-0238">DNA-binding</keyword>
<evidence type="ECO:0000256" key="4">
    <source>
        <dbReference type="SAM" id="MobiDB-lite"/>
    </source>
</evidence>
<feature type="domain" description="HTH luxR-type" evidence="5">
    <location>
        <begin position="824"/>
        <end position="889"/>
    </location>
</feature>
<sequence>MTSVASNPATTYSEIVLRTTPPRASRNQLARPRLSLSDERFRDRPVIVVQTPPGFGKTSLLGQWRRECLARGAAVAWITADANDDLQSFLHCLVQAVRCGCGRPHFGNQLETLGAKPGELEGVTAWLAEVAQTSLDIVLIVDEAERLSPGNVAALTYLLHNVTPNLQVVIGSRSGFDTAVADLVDYGHAVLLGAEDLRFRLDESASLIRARFGDKVNADLAACLHEQSEGWPLGLQILMTAVEKGSDLRIRLLPTAGLEGSGSEHFVGSLLANLAPEDVDFLVRISCLDLVHPDLCCKLMDSAAAKDRLEHLIRDTPVFVVSDDSEWVRLHNLIREVLQHRLSSFSAEDRTELHRRAMGWLADHGMIQEAARHALEAGQNEVAYDLAEQCLYEAMAQGHQETVLRWLDVLPETELKRRARLRLAVAWALALSERHTEAELLIQDLLETPDADSSLRYECALIASGAAYYADDPDRCTELFQPWVAAQPLPRALPLQQMHANRLAILATLNGDPAGARRIIQAVPQGDFGKEYRYGSRLGAFIIGFSYLWEGQVVLGEQVLRPALVSADADLGRRHPLSCMLAALLAATVLERDLVDESAELLANRLDVLERAGTPDTVLLGYRTAARIAAAKGIEHRALDLLEMMYTIGTSRGLPRLCVASLGEQARMHAFRFHSETCRVVVQRIDEIIAYHAGIQGRLWRRSIELIQRLAHAHALIANQDWPAAALALETSQELVEMTRQERWRIEIMALRAFVMERAGQNGRSLLLEAMNLAQTFGLVRTFVDAPPGLADLVSRAGNEAGGHKQTPTAEAARPVPPRGTAPWVVPSMVLTTKERQVLELLARHLSNKEIAQAMEVGEETVKWHLKNLFGKLDAGTRKHAVRRAQLLGLLEGMQ</sequence>
<keyword evidence="1" id="KW-0805">Transcription regulation</keyword>
<evidence type="ECO:0000313" key="7">
    <source>
        <dbReference type="Proteomes" id="UP000070186"/>
    </source>
</evidence>
<dbReference type="Pfam" id="PF00196">
    <property type="entry name" value="GerE"/>
    <property type="match status" value="1"/>
</dbReference>
<dbReference type="CDD" id="cd06170">
    <property type="entry name" value="LuxR_C_like"/>
    <property type="match status" value="1"/>
</dbReference>
<feature type="region of interest" description="Disordered" evidence="4">
    <location>
        <begin position="798"/>
        <end position="819"/>
    </location>
</feature>
<dbReference type="Gene3D" id="1.10.10.10">
    <property type="entry name" value="Winged helix-like DNA-binding domain superfamily/Winged helix DNA-binding domain"/>
    <property type="match status" value="1"/>
</dbReference>
<comment type="caution">
    <text evidence="6">The sequence shown here is derived from an EMBL/GenBank/DDBJ whole genome shotgun (WGS) entry which is preliminary data.</text>
</comment>
<dbReference type="InterPro" id="IPR059106">
    <property type="entry name" value="WHD_MalT"/>
</dbReference>
<dbReference type="Pfam" id="PF25873">
    <property type="entry name" value="WHD_MalT"/>
    <property type="match status" value="1"/>
</dbReference>
<dbReference type="InterPro" id="IPR049945">
    <property type="entry name" value="AAA_22"/>
</dbReference>
<dbReference type="SUPFAM" id="SSF46894">
    <property type="entry name" value="C-terminal effector domain of the bipartite response regulators"/>
    <property type="match status" value="1"/>
</dbReference>
<dbReference type="InterPro" id="IPR027417">
    <property type="entry name" value="P-loop_NTPase"/>
</dbReference>
<dbReference type="InterPro" id="IPR036388">
    <property type="entry name" value="WH-like_DNA-bd_sf"/>
</dbReference>
<organism evidence="6 7">
    <name type="scientific">Dechloromonas denitrificans</name>
    <dbReference type="NCBI Taxonomy" id="281362"/>
    <lineage>
        <taxon>Bacteria</taxon>
        <taxon>Pseudomonadati</taxon>
        <taxon>Pseudomonadota</taxon>
        <taxon>Betaproteobacteria</taxon>
        <taxon>Rhodocyclales</taxon>
        <taxon>Azonexaceae</taxon>
        <taxon>Dechloromonas</taxon>
    </lineage>
</organism>
<evidence type="ECO:0000313" key="6">
    <source>
        <dbReference type="EMBL" id="KXB28995.1"/>
    </source>
</evidence>
<accession>A0A133XDI4</accession>
<dbReference type="GO" id="GO:0016887">
    <property type="term" value="F:ATP hydrolysis activity"/>
    <property type="evidence" value="ECO:0007669"/>
    <property type="project" value="InterPro"/>
</dbReference>
<evidence type="ECO:0000259" key="5">
    <source>
        <dbReference type="PROSITE" id="PS50043"/>
    </source>
</evidence>
<dbReference type="PANTHER" id="PTHR44688:SF25">
    <property type="entry name" value="HTH LUXR-TYPE DOMAIN-CONTAINING PROTEIN"/>
    <property type="match status" value="1"/>
</dbReference>
<dbReference type="SUPFAM" id="SSF52540">
    <property type="entry name" value="P-loop containing nucleoside triphosphate hydrolases"/>
    <property type="match status" value="1"/>
</dbReference>
<proteinExistence type="predicted"/>
<dbReference type="PANTHER" id="PTHR44688">
    <property type="entry name" value="DNA-BINDING TRANSCRIPTIONAL ACTIVATOR DEVR_DOSR"/>
    <property type="match status" value="1"/>
</dbReference>
<dbReference type="GO" id="GO:0006355">
    <property type="term" value="P:regulation of DNA-templated transcription"/>
    <property type="evidence" value="ECO:0007669"/>
    <property type="project" value="InterPro"/>
</dbReference>
<dbReference type="AlphaFoldDB" id="A0A133XDI4"/>
<dbReference type="Proteomes" id="UP000070186">
    <property type="component" value="Unassembled WGS sequence"/>
</dbReference>